<dbReference type="AlphaFoldDB" id="A0A2W1P071"/>
<dbReference type="InterPro" id="IPR000653">
    <property type="entry name" value="DegT/StrS_aminotransferase"/>
</dbReference>
<dbReference type="PANTHER" id="PTHR30244:SF36">
    <property type="entry name" value="3-OXO-GLUCOSE-6-PHOSPHATE:GLUTAMATE AMINOTRANSFERASE"/>
    <property type="match status" value="1"/>
</dbReference>
<evidence type="ECO:0000256" key="4">
    <source>
        <dbReference type="PIRSR" id="PIRSR000390-2"/>
    </source>
</evidence>
<protein>
    <submittedName>
        <fullName evidence="6">DegT/DnrJ/EryC1/StrS family aminotransferase</fullName>
    </submittedName>
</protein>
<keyword evidence="1 4" id="KW-0663">Pyridoxal phosphate</keyword>
<keyword evidence="6" id="KW-0032">Aminotransferase</keyword>
<accession>A0A2W1P071</accession>
<proteinExistence type="inferred from homology"/>
<organism evidence="6 7">
    <name type="scientific">Paenibacillus xerothermodurans</name>
    <dbReference type="NCBI Taxonomy" id="1977292"/>
    <lineage>
        <taxon>Bacteria</taxon>
        <taxon>Bacillati</taxon>
        <taxon>Bacillota</taxon>
        <taxon>Bacilli</taxon>
        <taxon>Bacillales</taxon>
        <taxon>Paenibacillaceae</taxon>
        <taxon>Paenibacillus</taxon>
    </lineage>
</organism>
<reference evidence="6" key="1">
    <citation type="submission" date="2018-06" db="EMBL/GenBank/DDBJ databases">
        <title>Paenibacillus xerothermodurans sp. nov. an extremely dry heat resistant spore forming bacterium isolated from the soil of Cape Canaveral, Florida.</title>
        <authorList>
            <person name="Seuylemezian A."/>
            <person name="Kaur N."/>
            <person name="Patil P."/>
            <person name="Patil P."/>
            <person name="Mayilraj S."/>
            <person name="Vaishampayan P."/>
        </authorList>
    </citation>
    <scope>NUCLEOTIDE SEQUENCE [LARGE SCALE GENOMIC DNA]</scope>
    <source>
        <strain evidence="6">ATCC 27380</strain>
    </source>
</reference>
<feature type="modified residue" description="N6-(pyridoxal phosphate)lysine" evidence="4">
    <location>
        <position position="186"/>
    </location>
</feature>
<evidence type="ECO:0000313" key="6">
    <source>
        <dbReference type="EMBL" id="PZE21132.1"/>
    </source>
</evidence>
<dbReference type="CDD" id="cd00616">
    <property type="entry name" value="AHBA_syn"/>
    <property type="match status" value="1"/>
</dbReference>
<feature type="active site" description="Proton acceptor" evidence="3">
    <location>
        <position position="186"/>
    </location>
</feature>
<dbReference type="GO" id="GO:0008483">
    <property type="term" value="F:transaminase activity"/>
    <property type="evidence" value="ECO:0007669"/>
    <property type="project" value="UniProtKB-KW"/>
</dbReference>
<dbReference type="InterPro" id="IPR015424">
    <property type="entry name" value="PyrdxlP-dep_Trfase"/>
</dbReference>
<dbReference type="PANTHER" id="PTHR30244">
    <property type="entry name" value="TRANSAMINASE"/>
    <property type="match status" value="1"/>
</dbReference>
<evidence type="ECO:0000256" key="2">
    <source>
        <dbReference type="ARBA" id="ARBA00037999"/>
    </source>
</evidence>
<comment type="caution">
    <text evidence="6">The sequence shown here is derived from an EMBL/GenBank/DDBJ whole genome shotgun (WGS) entry which is preliminary data.</text>
</comment>
<gene>
    <name evidence="6" type="ORF">CBW46_010675</name>
</gene>
<dbReference type="Gene3D" id="3.40.640.10">
    <property type="entry name" value="Type I PLP-dependent aspartate aminotransferase-like (Major domain)"/>
    <property type="match status" value="1"/>
</dbReference>
<dbReference type="FunFam" id="3.40.640.10:FF:000089">
    <property type="entry name" value="Aminotransferase, DegT/DnrJ/EryC1/StrS family"/>
    <property type="match status" value="1"/>
</dbReference>
<dbReference type="SUPFAM" id="SSF53383">
    <property type="entry name" value="PLP-dependent transferases"/>
    <property type="match status" value="1"/>
</dbReference>
<name>A0A2W1P071_PAEXE</name>
<dbReference type="GO" id="GO:0030170">
    <property type="term" value="F:pyridoxal phosphate binding"/>
    <property type="evidence" value="ECO:0007669"/>
    <property type="project" value="TreeGrafter"/>
</dbReference>
<dbReference type="Pfam" id="PF01041">
    <property type="entry name" value="DegT_DnrJ_EryC1"/>
    <property type="match status" value="1"/>
</dbReference>
<keyword evidence="6" id="KW-0808">Transferase</keyword>
<evidence type="ECO:0000256" key="5">
    <source>
        <dbReference type="RuleBase" id="RU004508"/>
    </source>
</evidence>
<dbReference type="InterPro" id="IPR015421">
    <property type="entry name" value="PyrdxlP-dep_Trfase_major"/>
</dbReference>
<evidence type="ECO:0000313" key="7">
    <source>
        <dbReference type="Proteomes" id="UP000214746"/>
    </source>
</evidence>
<keyword evidence="7" id="KW-1185">Reference proteome</keyword>
<dbReference type="EMBL" id="NHRJ02000004">
    <property type="protein sequence ID" value="PZE21132.1"/>
    <property type="molecule type" value="Genomic_DNA"/>
</dbReference>
<dbReference type="RefSeq" id="WP_089199988.1">
    <property type="nucleotide sequence ID" value="NZ_NHRJ02000004.1"/>
</dbReference>
<dbReference type="OrthoDB" id="9810913at2"/>
<dbReference type="Gene3D" id="3.90.1150.10">
    <property type="entry name" value="Aspartate Aminotransferase, domain 1"/>
    <property type="match status" value="1"/>
</dbReference>
<evidence type="ECO:0000256" key="1">
    <source>
        <dbReference type="ARBA" id="ARBA00022898"/>
    </source>
</evidence>
<dbReference type="GO" id="GO:0000271">
    <property type="term" value="P:polysaccharide biosynthetic process"/>
    <property type="evidence" value="ECO:0007669"/>
    <property type="project" value="TreeGrafter"/>
</dbReference>
<dbReference type="Proteomes" id="UP000214746">
    <property type="component" value="Unassembled WGS sequence"/>
</dbReference>
<dbReference type="PIRSF" id="PIRSF000390">
    <property type="entry name" value="PLP_StrS"/>
    <property type="match status" value="1"/>
</dbReference>
<evidence type="ECO:0000256" key="3">
    <source>
        <dbReference type="PIRSR" id="PIRSR000390-1"/>
    </source>
</evidence>
<dbReference type="InterPro" id="IPR015422">
    <property type="entry name" value="PyrdxlP-dep_Trfase_small"/>
</dbReference>
<comment type="similarity">
    <text evidence="2 5">Belongs to the DegT/DnrJ/EryC1 family.</text>
</comment>
<sequence>MTIPLIDLRAQYLTIRTELVRAVEEVLDSGIYVAGRQVNLFEKEAARLTLSKYAVSTANGTDSLVLALHACGVEPGDEIITSPYTFFATAEAIARVGAVPVFADIDRKTYNLSPDHAEAQITSKTKAILPVHLFGQPADMDAFLCIAQRYHIDVIEDACQAFGAHYKGTPVGSIGRVGCVSFFPTKNLGGYGDGGIIFTDDEHVARQVRLLASHGSTERYYHEAIGYNSRLDEIQAAMLRIKLRKLEEWNRLRQKKATVYKELLQDTGITLPYTIPEVRHVYHIYLTECEKRDELASYLQQRGVATGHYYPCALHLQKACAYLGYRPGDFPAAEELSRYALALPMFPELTLAQQQYISHLIHQFMR</sequence>